<feature type="compositionally biased region" description="Pro residues" evidence="1">
    <location>
        <begin position="299"/>
        <end position="308"/>
    </location>
</feature>
<name>A0A166J7P3_9AGAM</name>
<keyword evidence="2" id="KW-1133">Transmembrane helix</keyword>
<sequence length="562" mass="60710">MNIFSPSHIQLDSSAPASSFFSTLSSSSSPSSSSSRPRRRRRRAGTAPSPTVIALLAGLCASTVNASPLSPQSSSSPPSFLCPGVSVPESTPHINTQEAILHVVPPAAPTPLARPKYRRAINLPAKYYRGEDNRWHLDTTYSLRGQTLSCQYVPITSTSGDGWNPPQRSKLYSIRLIIVLSLILACVIASFITAWVLLRRKRTKLRVLERQAKELPGDQEEGGQDEDPALARRIKSRQKSWANATARWKENAKWTMRRRRGRKGALSSLSNAERNERASLRSPSIQSLQSTANLTDASPPAPPTPPPDQNASVEQPLPQTDALVHERSCDQLQPNGPCPDPGPDSRNQGDTSPPPEPPTLDPQKIIQPPPNQSLSPPAYRVRSGQRPPQSRRIVCDAAESSSSANESAQSSSSAWPAVGKSSEGDAGSDPAYSIPESGPMYYDVQEPEADVDPISRAPSEQEHVVRRGHVATDDKSVLARMAESASMPGPADDLNALLPAVPEWIDEEVDLPDDSVASTSNAIPHADDFEEDTDDIAEQSSGSLTEAPSITHRLSTLPTYTP</sequence>
<feature type="region of interest" description="Disordered" evidence="1">
    <location>
        <begin position="22"/>
        <end position="48"/>
    </location>
</feature>
<keyword evidence="2" id="KW-0472">Membrane</keyword>
<dbReference type="Proteomes" id="UP000076798">
    <property type="component" value="Unassembled WGS sequence"/>
</dbReference>
<keyword evidence="2" id="KW-0812">Transmembrane</keyword>
<reference evidence="3 4" key="1">
    <citation type="journal article" date="2016" name="Mol. Biol. Evol.">
        <title>Comparative Genomics of Early-Diverging Mushroom-Forming Fungi Provides Insights into the Origins of Lignocellulose Decay Capabilities.</title>
        <authorList>
            <person name="Nagy L.G."/>
            <person name="Riley R."/>
            <person name="Tritt A."/>
            <person name="Adam C."/>
            <person name="Daum C."/>
            <person name="Floudas D."/>
            <person name="Sun H."/>
            <person name="Yadav J.S."/>
            <person name="Pangilinan J."/>
            <person name="Larsson K.H."/>
            <person name="Matsuura K."/>
            <person name="Barry K."/>
            <person name="Labutti K."/>
            <person name="Kuo R."/>
            <person name="Ohm R.A."/>
            <person name="Bhattacharya S.S."/>
            <person name="Shirouzu T."/>
            <person name="Yoshinaga Y."/>
            <person name="Martin F.M."/>
            <person name="Grigoriev I.V."/>
            <person name="Hibbett D.S."/>
        </authorList>
    </citation>
    <scope>NUCLEOTIDE SEQUENCE [LARGE SCALE GENOMIC DNA]</scope>
    <source>
        <strain evidence="3 4">HHB10207 ss-3</strain>
    </source>
</reference>
<feature type="compositionally biased region" description="Low complexity" evidence="1">
    <location>
        <begin position="22"/>
        <end position="35"/>
    </location>
</feature>
<feature type="compositionally biased region" description="Basic and acidic residues" evidence="1">
    <location>
        <begin position="459"/>
        <end position="468"/>
    </location>
</feature>
<gene>
    <name evidence="3" type="ORF">SISSUDRAFT_20254</name>
</gene>
<feature type="transmembrane region" description="Helical" evidence="2">
    <location>
        <begin position="176"/>
        <end position="198"/>
    </location>
</feature>
<feature type="compositionally biased region" description="Polar residues" evidence="1">
    <location>
        <begin position="281"/>
        <end position="294"/>
    </location>
</feature>
<feature type="compositionally biased region" description="Acidic residues" evidence="1">
    <location>
        <begin position="528"/>
        <end position="537"/>
    </location>
</feature>
<evidence type="ECO:0000256" key="2">
    <source>
        <dbReference type="SAM" id="Phobius"/>
    </source>
</evidence>
<dbReference type="AlphaFoldDB" id="A0A166J7P3"/>
<protein>
    <submittedName>
        <fullName evidence="3">Uncharacterized protein</fullName>
    </submittedName>
</protein>
<feature type="region of interest" description="Disordered" evidence="1">
    <location>
        <begin position="235"/>
        <end position="468"/>
    </location>
</feature>
<evidence type="ECO:0000313" key="4">
    <source>
        <dbReference type="Proteomes" id="UP000076798"/>
    </source>
</evidence>
<dbReference type="EMBL" id="KV428004">
    <property type="protein sequence ID" value="KZT44458.1"/>
    <property type="molecule type" value="Genomic_DNA"/>
</dbReference>
<evidence type="ECO:0000313" key="3">
    <source>
        <dbReference type="EMBL" id="KZT44458.1"/>
    </source>
</evidence>
<proteinExistence type="predicted"/>
<feature type="region of interest" description="Disordered" evidence="1">
    <location>
        <begin position="512"/>
        <end position="562"/>
    </location>
</feature>
<evidence type="ECO:0000256" key="1">
    <source>
        <dbReference type="SAM" id="MobiDB-lite"/>
    </source>
</evidence>
<feature type="compositionally biased region" description="Polar residues" evidence="1">
    <location>
        <begin position="538"/>
        <end position="562"/>
    </location>
</feature>
<dbReference type="OrthoDB" id="2756128at2759"/>
<keyword evidence="4" id="KW-1185">Reference proteome</keyword>
<accession>A0A166J7P3</accession>
<feature type="compositionally biased region" description="Low complexity" evidence="1">
    <location>
        <begin position="397"/>
        <end position="414"/>
    </location>
</feature>
<organism evidence="3 4">
    <name type="scientific">Sistotremastrum suecicum HHB10207 ss-3</name>
    <dbReference type="NCBI Taxonomy" id="1314776"/>
    <lineage>
        <taxon>Eukaryota</taxon>
        <taxon>Fungi</taxon>
        <taxon>Dikarya</taxon>
        <taxon>Basidiomycota</taxon>
        <taxon>Agaricomycotina</taxon>
        <taxon>Agaricomycetes</taxon>
        <taxon>Sistotremastrales</taxon>
        <taxon>Sistotremastraceae</taxon>
        <taxon>Sistotremastrum</taxon>
    </lineage>
</organism>